<dbReference type="Pfam" id="PF10496">
    <property type="entry name" value="Syntaxin-18_N"/>
    <property type="match status" value="1"/>
</dbReference>
<dbReference type="SUPFAM" id="SSF58038">
    <property type="entry name" value="SNARE fusion complex"/>
    <property type="match status" value="1"/>
</dbReference>
<protein>
    <recommendedName>
        <fullName evidence="11">t-SNARE coiled-coil homology domain-containing protein</fullName>
    </recommendedName>
</protein>
<name>A0A7M7JK99_VARDE</name>
<dbReference type="FunCoup" id="A0A7M7JK99">
    <property type="interactions" value="1682"/>
</dbReference>
<keyword evidence="7 9" id="KW-0175">Coiled coil</keyword>
<comment type="similarity">
    <text evidence="2">Belongs to the syntaxin family.</text>
</comment>
<dbReference type="RefSeq" id="XP_022652974.1">
    <property type="nucleotide sequence ID" value="XM_022797239.1"/>
</dbReference>
<feature type="domain" description="T-SNARE coiled-coil homology" evidence="11">
    <location>
        <begin position="254"/>
        <end position="316"/>
    </location>
</feature>
<dbReference type="AlphaFoldDB" id="A0A7M7JK99"/>
<dbReference type="CTD" id="42933"/>
<evidence type="ECO:0000256" key="3">
    <source>
        <dbReference type="ARBA" id="ARBA00022448"/>
    </source>
</evidence>
<dbReference type="OMA" id="FVFQCRE"/>
<dbReference type="GeneID" id="111246887"/>
<evidence type="ECO:0000256" key="1">
    <source>
        <dbReference type="ARBA" id="ARBA00004211"/>
    </source>
</evidence>
<evidence type="ECO:0000256" key="4">
    <source>
        <dbReference type="ARBA" id="ARBA00022692"/>
    </source>
</evidence>
<evidence type="ECO:0000313" key="12">
    <source>
        <dbReference type="EnsemblMetazoa" id="XP_022652974"/>
    </source>
</evidence>
<dbReference type="InParanoid" id="A0A7M7JK99"/>
<sequence length="346" mass="39925">MDLTLNFKSLVKTLRSRSKALDNNNDSHLNRSTPRDQRETRFNKNVKDIIGAISKMKSFLLAHRKDYIDQHFIMYNVSKMSDIEREEIDQVTQKFIVKYKQIIAQLRKEINTSATTPQQAEHQTFVIAMTEGYLRFVGRIWSEQRSLRMKRDSKMRAFGSLTGNHLVKKLAGTAVEGSNEIESAYEELSKTFSKRVSHDTDSPETKVVFKEPCDLTDTETSYPNDEQNALNEFRSVRITSEDVQMLEQENTRLYDELNSMAEQVKQIEGRVAEISELQKEFTEKVIEQEDDVKRIASTMFAATENVKGANEQLRQAMQSHAGLRVAILFSLIVLSCSLLFLDWYNP</sequence>
<comment type="subcellular location">
    <subcellularLocation>
        <location evidence="1">Membrane</location>
        <topology evidence="1">Single-pass type IV membrane protein</topology>
    </subcellularLocation>
</comment>
<dbReference type="EnsemblMetazoa" id="XM_022797239">
    <property type="protein sequence ID" value="XP_022652974"/>
    <property type="gene ID" value="LOC111246887"/>
</dbReference>
<evidence type="ECO:0000256" key="8">
    <source>
        <dbReference type="ARBA" id="ARBA00023136"/>
    </source>
</evidence>
<keyword evidence="5" id="KW-0653">Protein transport</keyword>
<keyword evidence="3" id="KW-0813">Transport</keyword>
<evidence type="ECO:0000256" key="10">
    <source>
        <dbReference type="SAM" id="Phobius"/>
    </source>
</evidence>
<dbReference type="PANTHER" id="PTHR15959">
    <property type="entry name" value="SYNTAXIN-18"/>
    <property type="match status" value="1"/>
</dbReference>
<evidence type="ECO:0000256" key="5">
    <source>
        <dbReference type="ARBA" id="ARBA00022927"/>
    </source>
</evidence>
<dbReference type="GO" id="GO:0006890">
    <property type="term" value="P:retrograde vesicle-mediated transport, Golgi to endoplasmic reticulum"/>
    <property type="evidence" value="ECO:0007669"/>
    <property type="project" value="TreeGrafter"/>
</dbReference>
<keyword evidence="13" id="KW-1185">Reference proteome</keyword>
<proteinExistence type="inferred from homology"/>
<dbReference type="OrthoDB" id="342981at2759"/>
<dbReference type="Gene3D" id="1.20.5.110">
    <property type="match status" value="1"/>
</dbReference>
<dbReference type="PANTHER" id="PTHR15959:SF0">
    <property type="entry name" value="SYNTAXIN-18"/>
    <property type="match status" value="1"/>
</dbReference>
<keyword evidence="6 10" id="KW-1133">Transmembrane helix</keyword>
<accession>A0A7M7JK99</accession>
<dbReference type="Proteomes" id="UP000594260">
    <property type="component" value="Unplaced"/>
</dbReference>
<dbReference type="SMART" id="SM00397">
    <property type="entry name" value="t_SNARE"/>
    <property type="match status" value="1"/>
</dbReference>
<evidence type="ECO:0000259" key="11">
    <source>
        <dbReference type="PROSITE" id="PS50192"/>
    </source>
</evidence>
<evidence type="ECO:0000256" key="7">
    <source>
        <dbReference type="ARBA" id="ARBA00023054"/>
    </source>
</evidence>
<feature type="coiled-coil region" evidence="9">
    <location>
        <begin position="243"/>
        <end position="277"/>
    </location>
</feature>
<keyword evidence="4 10" id="KW-0812">Transmembrane</keyword>
<keyword evidence="8 10" id="KW-0472">Membrane</keyword>
<dbReference type="KEGG" id="vde:111246887"/>
<evidence type="ECO:0000256" key="6">
    <source>
        <dbReference type="ARBA" id="ARBA00022989"/>
    </source>
</evidence>
<evidence type="ECO:0000256" key="2">
    <source>
        <dbReference type="ARBA" id="ARBA00009063"/>
    </source>
</evidence>
<reference evidence="12" key="1">
    <citation type="submission" date="2021-01" db="UniProtKB">
        <authorList>
            <consortium name="EnsemblMetazoa"/>
        </authorList>
    </citation>
    <scope>IDENTIFICATION</scope>
</reference>
<evidence type="ECO:0000256" key="9">
    <source>
        <dbReference type="SAM" id="Coils"/>
    </source>
</evidence>
<dbReference type="GO" id="GO:0015031">
    <property type="term" value="P:protein transport"/>
    <property type="evidence" value="ECO:0007669"/>
    <property type="project" value="UniProtKB-KW"/>
</dbReference>
<dbReference type="InterPro" id="IPR000727">
    <property type="entry name" value="T_SNARE_dom"/>
</dbReference>
<dbReference type="GO" id="GO:0031201">
    <property type="term" value="C:SNARE complex"/>
    <property type="evidence" value="ECO:0007669"/>
    <property type="project" value="TreeGrafter"/>
</dbReference>
<evidence type="ECO:0000313" key="13">
    <source>
        <dbReference type="Proteomes" id="UP000594260"/>
    </source>
</evidence>
<dbReference type="GO" id="GO:0005783">
    <property type="term" value="C:endoplasmic reticulum"/>
    <property type="evidence" value="ECO:0007669"/>
    <property type="project" value="TreeGrafter"/>
</dbReference>
<dbReference type="PROSITE" id="PS50192">
    <property type="entry name" value="T_SNARE"/>
    <property type="match status" value="1"/>
</dbReference>
<organism evidence="12 13">
    <name type="scientific">Varroa destructor</name>
    <name type="common">Honeybee mite</name>
    <dbReference type="NCBI Taxonomy" id="109461"/>
    <lineage>
        <taxon>Eukaryota</taxon>
        <taxon>Metazoa</taxon>
        <taxon>Ecdysozoa</taxon>
        <taxon>Arthropoda</taxon>
        <taxon>Chelicerata</taxon>
        <taxon>Arachnida</taxon>
        <taxon>Acari</taxon>
        <taxon>Parasitiformes</taxon>
        <taxon>Mesostigmata</taxon>
        <taxon>Gamasina</taxon>
        <taxon>Dermanyssoidea</taxon>
        <taxon>Varroidae</taxon>
        <taxon>Varroa</taxon>
    </lineage>
</organism>
<feature type="transmembrane region" description="Helical" evidence="10">
    <location>
        <begin position="321"/>
        <end position="341"/>
    </location>
</feature>
<dbReference type="InterPro" id="IPR019529">
    <property type="entry name" value="Syntaxin-18_N"/>
</dbReference>